<evidence type="ECO:0000313" key="1">
    <source>
        <dbReference type="EMBL" id="KAK3945531.1"/>
    </source>
</evidence>
<gene>
    <name evidence="1" type="ORF">QBC46DRAFT_370952</name>
</gene>
<reference evidence="2" key="1">
    <citation type="journal article" date="2023" name="Mol. Phylogenet. Evol.">
        <title>Genome-scale phylogeny and comparative genomics of the fungal order Sordariales.</title>
        <authorList>
            <person name="Hensen N."/>
            <person name="Bonometti L."/>
            <person name="Westerberg I."/>
            <person name="Brannstrom I.O."/>
            <person name="Guillou S."/>
            <person name="Cros-Aarteil S."/>
            <person name="Calhoun S."/>
            <person name="Haridas S."/>
            <person name="Kuo A."/>
            <person name="Mondo S."/>
            <person name="Pangilinan J."/>
            <person name="Riley R."/>
            <person name="LaButti K."/>
            <person name="Andreopoulos B."/>
            <person name="Lipzen A."/>
            <person name="Chen C."/>
            <person name="Yan M."/>
            <person name="Daum C."/>
            <person name="Ng V."/>
            <person name="Clum A."/>
            <person name="Steindorff A."/>
            <person name="Ohm R.A."/>
            <person name="Martin F."/>
            <person name="Silar P."/>
            <person name="Natvig D.O."/>
            <person name="Lalanne C."/>
            <person name="Gautier V."/>
            <person name="Ament-Velasquez S.L."/>
            <person name="Kruys A."/>
            <person name="Hutchinson M.I."/>
            <person name="Powell A.J."/>
            <person name="Barry K."/>
            <person name="Miller A.N."/>
            <person name="Grigoriev I.V."/>
            <person name="Debuchy R."/>
            <person name="Gladieux P."/>
            <person name="Hiltunen Thoren M."/>
            <person name="Johannesson H."/>
        </authorList>
    </citation>
    <scope>NUCLEOTIDE SEQUENCE [LARGE SCALE GENOMIC DNA]</scope>
    <source>
        <strain evidence="2">CBS 340.73</strain>
    </source>
</reference>
<dbReference type="EMBL" id="MU853754">
    <property type="protein sequence ID" value="KAK3945531.1"/>
    <property type="molecule type" value="Genomic_DNA"/>
</dbReference>
<comment type="caution">
    <text evidence="1">The sequence shown here is derived from an EMBL/GenBank/DDBJ whole genome shotgun (WGS) entry which is preliminary data.</text>
</comment>
<keyword evidence="2" id="KW-1185">Reference proteome</keyword>
<name>A0AAN6SA78_9PEZI</name>
<dbReference type="AlphaFoldDB" id="A0AAN6SA78"/>
<dbReference type="Proteomes" id="UP001303473">
    <property type="component" value="Unassembled WGS sequence"/>
</dbReference>
<evidence type="ECO:0000313" key="2">
    <source>
        <dbReference type="Proteomes" id="UP001303473"/>
    </source>
</evidence>
<organism evidence="1 2">
    <name type="scientific">Diplogelasinospora grovesii</name>
    <dbReference type="NCBI Taxonomy" id="303347"/>
    <lineage>
        <taxon>Eukaryota</taxon>
        <taxon>Fungi</taxon>
        <taxon>Dikarya</taxon>
        <taxon>Ascomycota</taxon>
        <taxon>Pezizomycotina</taxon>
        <taxon>Sordariomycetes</taxon>
        <taxon>Sordariomycetidae</taxon>
        <taxon>Sordariales</taxon>
        <taxon>Diplogelasinosporaceae</taxon>
        <taxon>Diplogelasinospora</taxon>
    </lineage>
</organism>
<accession>A0AAN6SA78</accession>
<proteinExistence type="predicted"/>
<protein>
    <submittedName>
        <fullName evidence="1">Uncharacterized protein</fullName>
    </submittedName>
</protein>
<sequence>MDMPRLLRPEGKLHEESRLRKLAQEAGLSEEPWRRREDLAGDIYDCPQTDLHRGVSRNEYGRAVQKWATSQNLSIVKVHERAPSLLKKGSIATSSGQFAVVVLFPSPLQSCKVQYRPNRWPDDHTKGQPVDWLDPVLLPENSGLILLSGEMKFEVIIFECGVAKNIKKEEDEGQQSQ</sequence>